<dbReference type="PRINTS" id="PR00111">
    <property type="entry name" value="ABHYDROLASE"/>
</dbReference>
<evidence type="ECO:0000313" key="3">
    <source>
        <dbReference type="Proteomes" id="UP001364156"/>
    </source>
</evidence>
<reference evidence="2 3" key="1">
    <citation type="submission" date="2023-10" db="EMBL/GenBank/DDBJ databases">
        <title>Roseovarius strain S88 nov., isolated from a marine algae.</title>
        <authorList>
            <person name="Lee M.W."/>
            <person name="Lee J.K."/>
            <person name="Kim J.M."/>
            <person name="Choi D.G."/>
            <person name="Baek J.H."/>
            <person name="Bayburt H."/>
            <person name="Jung J.J."/>
            <person name="Han D.M."/>
            <person name="Jeon C.O."/>
        </authorList>
    </citation>
    <scope>NUCLEOTIDE SEQUENCE [LARGE SCALE GENOMIC DNA]</scope>
    <source>
        <strain evidence="2 3">S88</strain>
    </source>
</reference>
<name>A0ABZ2HEK1_9RHOB</name>
<dbReference type="InterPro" id="IPR029058">
    <property type="entry name" value="AB_hydrolase_fold"/>
</dbReference>
<proteinExistence type="predicted"/>
<keyword evidence="3" id="KW-1185">Reference proteome</keyword>
<dbReference type="Gene3D" id="3.40.50.1820">
    <property type="entry name" value="alpha/beta hydrolase"/>
    <property type="match status" value="1"/>
</dbReference>
<dbReference type="Proteomes" id="UP001364156">
    <property type="component" value="Chromosome"/>
</dbReference>
<organism evidence="2 3">
    <name type="scientific">Roseovarius phycicola</name>
    <dbReference type="NCBI Taxonomy" id="3080976"/>
    <lineage>
        <taxon>Bacteria</taxon>
        <taxon>Pseudomonadati</taxon>
        <taxon>Pseudomonadota</taxon>
        <taxon>Alphaproteobacteria</taxon>
        <taxon>Rhodobacterales</taxon>
        <taxon>Roseobacteraceae</taxon>
        <taxon>Roseovarius</taxon>
    </lineage>
</organism>
<dbReference type="EMBL" id="CP146069">
    <property type="protein sequence ID" value="WWR45443.1"/>
    <property type="molecule type" value="Genomic_DNA"/>
</dbReference>
<dbReference type="Pfam" id="PF00561">
    <property type="entry name" value="Abhydrolase_1"/>
    <property type="match status" value="1"/>
</dbReference>
<accession>A0ABZ2HEK1</accession>
<protein>
    <submittedName>
        <fullName evidence="2">Alpha/beta hydrolase</fullName>
    </submittedName>
</protein>
<feature type="domain" description="AB hydrolase-1" evidence="1">
    <location>
        <begin position="26"/>
        <end position="271"/>
    </location>
</feature>
<dbReference type="RefSeq" id="WP_338548385.1">
    <property type="nucleotide sequence ID" value="NZ_CP146069.1"/>
</dbReference>
<dbReference type="PANTHER" id="PTHR43329">
    <property type="entry name" value="EPOXIDE HYDROLASE"/>
    <property type="match status" value="1"/>
</dbReference>
<dbReference type="SUPFAM" id="SSF53474">
    <property type="entry name" value="alpha/beta-Hydrolases"/>
    <property type="match status" value="1"/>
</dbReference>
<sequence>MILGFEDHVEMLNGIEIAWSMGGDGPPLLLLHGFPQTRALWAKVAPQLANTYQVICPDLRGYGASGKPQPVSAYSFREMARDQIALMTHLGHKRFAVAGHDRGGRVAHRLALDAPWAVSKLCVMDIIPTHTLLTKLRMDVAQAYYHWFFLAQPEPFPDHMIAANPDRYFESCLLGWGAARLEDFDSDQLAAYRAAWRDPDTIRGMCNDYRAAISHDVVDDWSDLGAQITCPMLVLYGADGAMGQTYDVGDTWTDKCADMRAASIPGGHFFVDCAPDETLKALQGFFAVSK</sequence>
<keyword evidence="2" id="KW-0378">Hydrolase</keyword>
<evidence type="ECO:0000313" key="2">
    <source>
        <dbReference type="EMBL" id="WWR45443.1"/>
    </source>
</evidence>
<gene>
    <name evidence="2" type="ORF">RZ517_11595</name>
</gene>
<evidence type="ECO:0000259" key="1">
    <source>
        <dbReference type="Pfam" id="PF00561"/>
    </source>
</evidence>
<dbReference type="InterPro" id="IPR000073">
    <property type="entry name" value="AB_hydrolase_1"/>
</dbReference>
<dbReference type="GO" id="GO:0016787">
    <property type="term" value="F:hydrolase activity"/>
    <property type="evidence" value="ECO:0007669"/>
    <property type="project" value="UniProtKB-KW"/>
</dbReference>